<protein>
    <submittedName>
        <fullName evidence="1">Uncharacterized protein</fullName>
    </submittedName>
</protein>
<comment type="caution">
    <text evidence="1">The sequence shown here is derived from an EMBL/GenBank/DDBJ whole genome shotgun (WGS) entry which is preliminary data.</text>
</comment>
<evidence type="ECO:0000313" key="1">
    <source>
        <dbReference type="EMBL" id="KAK6504630.1"/>
    </source>
</evidence>
<keyword evidence="2" id="KW-1185">Reference proteome</keyword>
<evidence type="ECO:0000313" key="2">
    <source>
        <dbReference type="Proteomes" id="UP001370758"/>
    </source>
</evidence>
<dbReference type="EMBL" id="JAVHJL010000004">
    <property type="protein sequence ID" value="KAK6504630.1"/>
    <property type="molecule type" value="Genomic_DNA"/>
</dbReference>
<dbReference type="AlphaFoldDB" id="A0AAV9W8W1"/>
<sequence>MKMSPITSQLSALFSKLTAGNTKQTAITQEDEDILSTLFSKRILTMFSHRYLLTFKQISSNPPVNESGEKDFTENDDKVIFASRKKAKEYEKMNGRIFDAGKLERCLVEVAGFEKKFIKGYVQWKRASCDMEFDGAHWSEEWIGEVGGVDGAFGEILANI</sequence>
<accession>A0AAV9W8W1</accession>
<organism evidence="1 2">
    <name type="scientific">Arthrobotrys musiformis</name>
    <dbReference type="NCBI Taxonomy" id="47236"/>
    <lineage>
        <taxon>Eukaryota</taxon>
        <taxon>Fungi</taxon>
        <taxon>Dikarya</taxon>
        <taxon>Ascomycota</taxon>
        <taxon>Pezizomycotina</taxon>
        <taxon>Orbiliomycetes</taxon>
        <taxon>Orbiliales</taxon>
        <taxon>Orbiliaceae</taxon>
        <taxon>Arthrobotrys</taxon>
    </lineage>
</organism>
<proteinExistence type="predicted"/>
<dbReference type="Proteomes" id="UP001370758">
    <property type="component" value="Unassembled WGS sequence"/>
</dbReference>
<name>A0AAV9W8W1_9PEZI</name>
<gene>
    <name evidence="1" type="ORF">TWF481_006569</name>
</gene>
<reference evidence="1 2" key="1">
    <citation type="submission" date="2023-08" db="EMBL/GenBank/DDBJ databases">
        <authorList>
            <person name="Palmer J.M."/>
        </authorList>
    </citation>
    <scope>NUCLEOTIDE SEQUENCE [LARGE SCALE GENOMIC DNA]</scope>
    <source>
        <strain evidence="1 2">TWF481</strain>
    </source>
</reference>